<feature type="binding site" evidence="7">
    <location>
        <position position="130"/>
    </location>
    <ligand>
        <name>hybrid [4Fe-2O-2S] cluster</name>
        <dbReference type="ChEBI" id="CHEBI:60519"/>
    </ligand>
</feature>
<dbReference type="Proteomes" id="UP000295247">
    <property type="component" value="Unassembled WGS sequence"/>
</dbReference>
<feature type="binding site" description="via persulfide group" evidence="7">
    <location>
        <position position="284"/>
    </location>
    <ligand>
        <name>hybrid [4Fe-2O-2S] cluster</name>
        <dbReference type="ChEBI" id="CHEBI:60519"/>
    </ligand>
</feature>
<proteinExistence type="inferred from homology"/>
<organism evidence="8 9">
    <name type="scientific">Marichromatium gracile</name>
    <name type="common">Chromatium gracile</name>
    <dbReference type="NCBI Taxonomy" id="1048"/>
    <lineage>
        <taxon>Bacteria</taxon>
        <taxon>Pseudomonadati</taxon>
        <taxon>Pseudomonadota</taxon>
        <taxon>Gammaproteobacteria</taxon>
        <taxon>Chromatiales</taxon>
        <taxon>Chromatiaceae</taxon>
        <taxon>Marichromatium</taxon>
    </lineage>
</organism>
<accession>A0A4R4A6N9</accession>
<comment type="caution">
    <text evidence="8">The sequence shown here is derived from an EMBL/GenBank/DDBJ whole genome shotgun (WGS) entry which is preliminary data.</text>
</comment>
<dbReference type="GO" id="GO:0005737">
    <property type="term" value="C:cytoplasm"/>
    <property type="evidence" value="ECO:0007669"/>
    <property type="project" value="UniProtKB-SubCell"/>
</dbReference>
<evidence type="ECO:0000256" key="6">
    <source>
        <dbReference type="ARBA" id="ARBA00023014"/>
    </source>
</evidence>
<feature type="binding site" evidence="7">
    <location>
        <position position="22"/>
    </location>
    <ligand>
        <name>[2Fe-2S] cluster</name>
        <dbReference type="ChEBI" id="CHEBI:190135"/>
    </ligand>
</feature>
<evidence type="ECO:0000313" key="8">
    <source>
        <dbReference type="EMBL" id="TCW34483.1"/>
    </source>
</evidence>
<dbReference type="GO" id="GO:0050418">
    <property type="term" value="F:hydroxylamine reductase activity"/>
    <property type="evidence" value="ECO:0007669"/>
    <property type="project" value="UniProtKB-UniRule"/>
</dbReference>
<feature type="modified residue" description="Cysteine persulfide" evidence="7">
    <location>
        <position position="284"/>
    </location>
</feature>
<dbReference type="InterPro" id="IPR011254">
    <property type="entry name" value="Prismane-like_sf"/>
</dbReference>
<keyword evidence="1 7" id="KW-0963">Cytoplasm</keyword>
<feature type="binding site" evidence="7">
    <location>
        <position position="154"/>
    </location>
    <ligand>
        <name>hybrid [4Fe-2O-2S] cluster</name>
        <dbReference type="ChEBI" id="CHEBI:60519"/>
    </ligand>
</feature>
<keyword evidence="3 7" id="KW-0479">Metal-binding</keyword>
<dbReference type="InterPro" id="IPR016100">
    <property type="entry name" value="Prismane_a-bundle"/>
</dbReference>
<evidence type="ECO:0000256" key="7">
    <source>
        <dbReference type="HAMAP-Rule" id="MF_00069"/>
    </source>
</evidence>
<evidence type="ECO:0000256" key="1">
    <source>
        <dbReference type="ARBA" id="ARBA00022490"/>
    </source>
</evidence>
<dbReference type="NCBIfam" id="NF003658">
    <property type="entry name" value="PRK05290.1"/>
    <property type="match status" value="1"/>
</dbReference>
<keyword evidence="6 7" id="KW-0411">Iron-sulfur</keyword>
<evidence type="ECO:0000256" key="3">
    <source>
        <dbReference type="ARBA" id="ARBA00022723"/>
    </source>
</evidence>
<gene>
    <name evidence="7" type="primary">hcp</name>
    <name evidence="8" type="ORF">EDC29_11028</name>
</gene>
<feature type="binding site" evidence="7">
    <location>
        <position position="373"/>
    </location>
    <ligand>
        <name>hybrid [4Fe-2O-2S] cluster</name>
        <dbReference type="ChEBI" id="CHEBI:60519"/>
    </ligand>
</feature>
<comment type="function">
    <text evidence="7">Catalyzes the reduction of hydroxylamine to form NH(3) and H(2)O.</text>
</comment>
<dbReference type="InterPro" id="IPR016099">
    <property type="entry name" value="Prismane-like_a/b-sand"/>
</dbReference>
<feature type="binding site" evidence="7">
    <location>
        <position position="15"/>
    </location>
    <ligand>
        <name>[2Fe-2S] cluster</name>
        <dbReference type="ChEBI" id="CHEBI:190135"/>
    </ligand>
</feature>
<dbReference type="RefSeq" id="WP_132230266.1">
    <property type="nucleotide sequence ID" value="NZ_NRRH01000010.1"/>
</dbReference>
<comment type="catalytic activity">
    <reaction evidence="7">
        <text>A + NH4(+) + H2O = hydroxylamine + AH2 + H(+)</text>
        <dbReference type="Rhea" id="RHEA:22052"/>
        <dbReference type="ChEBI" id="CHEBI:13193"/>
        <dbReference type="ChEBI" id="CHEBI:15377"/>
        <dbReference type="ChEBI" id="CHEBI:15378"/>
        <dbReference type="ChEBI" id="CHEBI:15429"/>
        <dbReference type="ChEBI" id="CHEBI:17499"/>
        <dbReference type="ChEBI" id="CHEBI:28938"/>
        <dbReference type="EC" id="1.7.99.1"/>
    </reaction>
</comment>
<dbReference type="PANTHER" id="PTHR30109:SF0">
    <property type="entry name" value="HYDROXYLAMINE REDUCTASE"/>
    <property type="match status" value="1"/>
</dbReference>
<keyword evidence="4 7" id="KW-0560">Oxidoreductase</keyword>
<feature type="binding site" evidence="7">
    <location>
        <position position="3"/>
    </location>
    <ligand>
        <name>[2Fe-2S] cluster</name>
        <dbReference type="ChEBI" id="CHEBI:190135"/>
    </ligand>
</feature>
<dbReference type="GO" id="GO:0004601">
    <property type="term" value="F:peroxidase activity"/>
    <property type="evidence" value="ECO:0007669"/>
    <property type="project" value="TreeGrafter"/>
</dbReference>
<dbReference type="GO" id="GO:0051537">
    <property type="term" value="F:2 iron, 2 sulfur cluster binding"/>
    <property type="evidence" value="ECO:0007669"/>
    <property type="project" value="UniProtKB-KW"/>
</dbReference>
<comment type="similarity">
    <text evidence="7">Belongs to the HCP family.</text>
</comment>
<feature type="binding site" evidence="7">
    <location>
        <position position="371"/>
    </location>
    <ligand>
        <name>hybrid [4Fe-2O-2S] cluster</name>
        <dbReference type="ChEBI" id="CHEBI:60519"/>
    </ligand>
</feature>
<comment type="cofactor">
    <cofactor evidence="7">
        <name>[2Fe-2S] cluster</name>
        <dbReference type="ChEBI" id="CHEBI:190135"/>
    </cofactor>
    <text evidence="7">Binds 1 [2Fe-2S] cluster.</text>
</comment>
<dbReference type="HAMAP" id="MF_00069">
    <property type="entry name" value="Hydroxylam_reduct"/>
    <property type="match status" value="1"/>
</dbReference>
<feature type="binding site" evidence="7">
    <location>
        <position position="198"/>
    </location>
    <ligand>
        <name>hybrid [4Fe-2O-2S] cluster</name>
        <dbReference type="ChEBI" id="CHEBI:60519"/>
    </ligand>
</feature>
<dbReference type="InterPro" id="IPR004137">
    <property type="entry name" value="HCP/CODH"/>
</dbReference>
<dbReference type="Pfam" id="PF03063">
    <property type="entry name" value="Prismane"/>
    <property type="match status" value="1"/>
</dbReference>
<keyword evidence="2 7" id="KW-0001">2Fe-2S</keyword>
<feature type="binding site" evidence="7">
    <location>
        <position position="312"/>
    </location>
    <ligand>
        <name>hybrid [4Fe-2O-2S] cluster</name>
        <dbReference type="ChEBI" id="CHEBI:60519"/>
    </ligand>
</feature>
<evidence type="ECO:0000256" key="4">
    <source>
        <dbReference type="ARBA" id="ARBA00023002"/>
    </source>
</evidence>
<protein>
    <recommendedName>
        <fullName evidence="7">Hydroxylamine reductase</fullName>
        <ecNumber evidence="7">1.7.99.1</ecNumber>
    </recommendedName>
    <alternativeName>
        <fullName evidence="7">Hybrid-cluster protein</fullName>
        <shortName evidence="7">HCP</shortName>
    </alternativeName>
    <alternativeName>
        <fullName evidence="7">Prismane protein</fullName>
    </alternativeName>
</protein>
<comment type="cofactor">
    <cofactor evidence="7">
        <name>hybrid [4Fe-2O-2S] cluster</name>
        <dbReference type="ChEBI" id="CHEBI:60519"/>
    </cofactor>
    <text evidence="7">Binds 1 hybrid [4Fe-2O-2S] cluster.</text>
</comment>
<name>A0A4R4A6N9_MARGR</name>
<dbReference type="EC" id="1.7.99.1" evidence="7"/>
<dbReference type="SUPFAM" id="SSF56821">
    <property type="entry name" value="Prismane protein-like"/>
    <property type="match status" value="1"/>
</dbReference>
<dbReference type="NCBIfam" id="TIGR01703">
    <property type="entry name" value="hybrid_clust"/>
    <property type="match status" value="1"/>
</dbReference>
<evidence type="ECO:0000256" key="5">
    <source>
        <dbReference type="ARBA" id="ARBA00023004"/>
    </source>
</evidence>
<feature type="binding site" evidence="7">
    <location>
        <position position="6"/>
    </location>
    <ligand>
        <name>[2Fe-2S] cluster</name>
        <dbReference type="ChEBI" id="CHEBI:190135"/>
    </ligand>
</feature>
<dbReference type="GO" id="GO:0046872">
    <property type="term" value="F:metal ion binding"/>
    <property type="evidence" value="ECO:0007669"/>
    <property type="project" value="UniProtKB-KW"/>
</dbReference>
<dbReference type="Gene3D" id="3.40.50.2030">
    <property type="match status" value="2"/>
</dbReference>
<dbReference type="Gene3D" id="1.20.1270.20">
    <property type="match status" value="1"/>
</dbReference>
<dbReference type="EMBL" id="SMDC01000010">
    <property type="protein sequence ID" value="TCW34483.1"/>
    <property type="molecule type" value="Genomic_DNA"/>
</dbReference>
<dbReference type="AlphaFoldDB" id="A0A4R4A6N9"/>
<evidence type="ECO:0000313" key="9">
    <source>
        <dbReference type="Proteomes" id="UP000295247"/>
    </source>
</evidence>
<comment type="subcellular location">
    <subcellularLocation>
        <location evidence="7">Cytoplasm</location>
    </subcellularLocation>
</comment>
<dbReference type="PANTHER" id="PTHR30109">
    <property type="entry name" value="HYDROXYLAMINE REDUCTASE"/>
    <property type="match status" value="1"/>
</dbReference>
<evidence type="ECO:0000256" key="2">
    <source>
        <dbReference type="ARBA" id="ARBA00022714"/>
    </source>
</evidence>
<dbReference type="GO" id="GO:0042542">
    <property type="term" value="P:response to hydrogen peroxide"/>
    <property type="evidence" value="ECO:0007669"/>
    <property type="project" value="TreeGrafter"/>
</dbReference>
<reference evidence="8 9" key="1">
    <citation type="submission" date="2019-03" db="EMBL/GenBank/DDBJ databases">
        <title>Genomic Encyclopedia of Type Strains, Phase IV (KMG-IV): sequencing the most valuable type-strain genomes for metagenomic binning, comparative biology and taxonomic classification.</title>
        <authorList>
            <person name="Goeker M."/>
        </authorList>
    </citation>
    <scope>NUCLEOTIDE SEQUENCE [LARGE SCALE GENOMIC DNA]</scope>
    <source>
        <strain evidence="8 9">DSM 203</strain>
    </source>
</reference>
<sequence length="431" mass="46690">MYCNQCEQTFRNSACVNSPGTCGKDADVQSLQETLLYGLKGMAAYAHHARRLGHHDETVSAFIEEALFVTMTNVNFDPEALLDYCLRCGEMNLRVMELLDAAHVETFGAPAPSRVREGTAAGPGILVTGHDLLDLWELLCQVEGTAIRVYTHGEMLPAHMYPKLRDHPNLAGHYGGAWQDQKREFAAFPGPVLATTNCVLIPPEQYRDRLYTIRATGVPNARRLPDGDYSALITAALTCPPCPEAPAGESTIGFHRQVLLDQAPTLVEAVRSGAISHFFVIGGCDGAEKGRNYFTDYARATPPDSFILTLGCGKYRIRDHDYGEHLGLPRLLDMGQCNDAYGAIAVAAALAEACDCGINDLPLTLVVSWFEQKAVAVLLSLLHLGVRGITLGPNPPAFITPGVFAILQQRYDLRLTGQDPAGDLARALAAA</sequence>
<feature type="binding site" evidence="7">
    <location>
        <position position="337"/>
    </location>
    <ligand>
        <name>hybrid [4Fe-2O-2S] cluster</name>
        <dbReference type="ChEBI" id="CHEBI:60519"/>
    </ligand>
</feature>
<dbReference type="InterPro" id="IPR010048">
    <property type="entry name" value="Hydroxylam_reduct"/>
</dbReference>
<keyword evidence="5 7" id="KW-0408">Iron</keyword>